<dbReference type="SUPFAM" id="SSF52172">
    <property type="entry name" value="CheY-like"/>
    <property type="match status" value="1"/>
</dbReference>
<dbReference type="GO" id="GO:0003677">
    <property type="term" value="F:DNA binding"/>
    <property type="evidence" value="ECO:0007669"/>
    <property type="project" value="UniProtKB-KW"/>
</dbReference>
<keyword evidence="1" id="KW-0597">Phosphoprotein</keyword>
<gene>
    <name evidence="3" type="ORF">J2W52_005945</name>
</gene>
<feature type="modified residue" description="4-aspartylphosphate" evidence="1">
    <location>
        <position position="50"/>
    </location>
</feature>
<dbReference type="EMBL" id="JAVDUP010000021">
    <property type="protein sequence ID" value="MDR6904305.1"/>
    <property type="molecule type" value="Genomic_DNA"/>
</dbReference>
<dbReference type="Proteomes" id="UP001250791">
    <property type="component" value="Unassembled WGS sequence"/>
</dbReference>
<evidence type="ECO:0000313" key="3">
    <source>
        <dbReference type="EMBL" id="MDR6904305.1"/>
    </source>
</evidence>
<feature type="domain" description="Response regulatory" evidence="2">
    <location>
        <begin position="2"/>
        <end position="111"/>
    </location>
</feature>
<evidence type="ECO:0000259" key="2">
    <source>
        <dbReference type="PROSITE" id="PS50110"/>
    </source>
</evidence>
<evidence type="ECO:0000256" key="1">
    <source>
        <dbReference type="PROSITE-ProRule" id="PRU00169"/>
    </source>
</evidence>
<name>A0ABU1SZB8_9HYPH</name>
<accession>A0ABU1SZB8</accession>
<organism evidence="3 4">
    <name type="scientific">Rhizobium miluonense</name>
    <dbReference type="NCBI Taxonomy" id="411945"/>
    <lineage>
        <taxon>Bacteria</taxon>
        <taxon>Pseudomonadati</taxon>
        <taxon>Pseudomonadota</taxon>
        <taxon>Alphaproteobacteria</taxon>
        <taxon>Hyphomicrobiales</taxon>
        <taxon>Rhizobiaceae</taxon>
        <taxon>Rhizobium/Agrobacterium group</taxon>
        <taxon>Rhizobium</taxon>
    </lineage>
</organism>
<protein>
    <submittedName>
        <fullName evidence="3">DNA-binding response OmpR family regulator</fullName>
    </submittedName>
</protein>
<proteinExistence type="predicted"/>
<dbReference type="Pfam" id="PF00072">
    <property type="entry name" value="Response_reg"/>
    <property type="match status" value="1"/>
</dbReference>
<reference evidence="3 4" key="1">
    <citation type="submission" date="2023-07" db="EMBL/GenBank/DDBJ databases">
        <title>Sorghum-associated microbial communities from plants grown in Nebraska, USA.</title>
        <authorList>
            <person name="Schachtman D."/>
        </authorList>
    </citation>
    <scope>NUCLEOTIDE SEQUENCE [LARGE SCALE GENOMIC DNA]</scope>
    <source>
        <strain evidence="3 4">3199</strain>
    </source>
</reference>
<dbReference type="InterPro" id="IPR001789">
    <property type="entry name" value="Sig_transdc_resp-reg_receiver"/>
</dbReference>
<keyword evidence="3" id="KW-0238">DNA-binding</keyword>
<keyword evidence="4" id="KW-1185">Reference proteome</keyword>
<dbReference type="Gene3D" id="3.40.50.2300">
    <property type="match status" value="1"/>
</dbReference>
<dbReference type="NCBIfam" id="NF009972">
    <property type="entry name" value="PRK13435.1-3"/>
    <property type="match status" value="1"/>
</dbReference>
<sequence>MRILVVEDEVLIALDVESVLRSAGYDVAGPVGNSEDATELGIGADIAFVDVHLSDGQTGPSLAGYLSQAHGVTVIFATANPEIVAADPHAIGALVKPVFATDLLSTIEYAVALRRGEPASAPPCLKCLQV</sequence>
<dbReference type="InterPro" id="IPR011006">
    <property type="entry name" value="CheY-like_superfamily"/>
</dbReference>
<evidence type="ECO:0000313" key="4">
    <source>
        <dbReference type="Proteomes" id="UP001250791"/>
    </source>
</evidence>
<dbReference type="PROSITE" id="PS50110">
    <property type="entry name" value="RESPONSE_REGULATORY"/>
    <property type="match status" value="1"/>
</dbReference>
<comment type="caution">
    <text evidence="3">The sequence shown here is derived from an EMBL/GenBank/DDBJ whole genome shotgun (WGS) entry which is preliminary data.</text>
</comment>
<dbReference type="RefSeq" id="WP_112339773.1">
    <property type="nucleotide sequence ID" value="NZ_JAVDUP010000021.1"/>
</dbReference>
<dbReference type="SMART" id="SM00448">
    <property type="entry name" value="REC"/>
    <property type="match status" value="1"/>
</dbReference>